<dbReference type="RefSeq" id="WP_087022601.1">
    <property type="nucleotide sequence ID" value="NZ_CP178353.1"/>
</dbReference>
<sequence>MERPQQMMSVDWKSCRASAVVVPDAMSIETAKSCVGDRLVGMLVNADGWNAEEDIGAKWPSERLIGRFRNIARRAMHEEADFVYIRMRQNLHVLRAAVLAATELDGLGVFVEMPVDEDGRTVDGSSAMAVMGILQRIGVAGIILTGEPEDLDDTIEELAPHASIALGVSVEPGELGGMRELESVEFYHTTEPDDARRLLKLAPPSSSKNEPDADDDYILAPVGMHAHFVDVTIDISDPIDLEDHFGETLLELEDQWSGALKLEINTPEDVHLLAEGQYMINRPVCLAAENPDLLEEALCVFDGIALYDGTWELDEDTIDYFRRHYGMVAL</sequence>
<accession>A0A252F193</accession>
<reference evidence="1 2" key="1">
    <citation type="submission" date="2017-05" db="EMBL/GenBank/DDBJ databases">
        <title>Butyricicoccus porcorum sp. nov. a butyrate-producing bacterium from the swine intestinal tract.</title>
        <authorList>
            <person name="Trachsel J."/>
            <person name="Humphrey S."/>
            <person name="Allen H.K."/>
        </authorList>
    </citation>
    <scope>NUCLEOTIDE SEQUENCE [LARGE SCALE GENOMIC DNA]</scope>
    <source>
        <strain evidence="1">BB10</strain>
    </source>
</reference>
<dbReference type="InterPro" id="IPR036589">
    <property type="entry name" value="HCY_dom_sf"/>
</dbReference>
<dbReference type="EMBL" id="NHOC01000019">
    <property type="protein sequence ID" value="OUM19441.1"/>
    <property type="molecule type" value="Genomic_DNA"/>
</dbReference>
<keyword evidence="2" id="KW-1185">Reference proteome</keyword>
<dbReference type="AlphaFoldDB" id="A0A252F193"/>
<gene>
    <name evidence="1" type="ORF">CBW42_13445</name>
</gene>
<dbReference type="Proteomes" id="UP000194903">
    <property type="component" value="Unassembled WGS sequence"/>
</dbReference>
<protein>
    <submittedName>
        <fullName evidence="1">Uncharacterized protein</fullName>
    </submittedName>
</protein>
<proteinExistence type="predicted"/>
<evidence type="ECO:0000313" key="2">
    <source>
        <dbReference type="Proteomes" id="UP000194903"/>
    </source>
</evidence>
<dbReference type="SUPFAM" id="SSF82282">
    <property type="entry name" value="Homocysteine S-methyltransferase"/>
    <property type="match status" value="1"/>
</dbReference>
<name>A0A252F193_9FIRM</name>
<dbReference type="OrthoDB" id="1957472at2"/>
<dbReference type="Gene3D" id="3.20.20.330">
    <property type="entry name" value="Homocysteine-binding-like domain"/>
    <property type="match status" value="1"/>
</dbReference>
<comment type="caution">
    <text evidence="1">The sequence shown here is derived from an EMBL/GenBank/DDBJ whole genome shotgun (WGS) entry which is preliminary data.</text>
</comment>
<evidence type="ECO:0000313" key="1">
    <source>
        <dbReference type="EMBL" id="OUM19441.1"/>
    </source>
</evidence>
<organism evidence="1 2">
    <name type="scientific">Butyricicoccus porcorum</name>
    <dbReference type="NCBI Taxonomy" id="1945634"/>
    <lineage>
        <taxon>Bacteria</taxon>
        <taxon>Bacillati</taxon>
        <taxon>Bacillota</taxon>
        <taxon>Clostridia</taxon>
        <taxon>Eubacteriales</taxon>
        <taxon>Butyricicoccaceae</taxon>
        <taxon>Butyricicoccus</taxon>
    </lineage>
</organism>